<feature type="region of interest" description="Disordered" evidence="1">
    <location>
        <begin position="88"/>
        <end position="126"/>
    </location>
</feature>
<reference evidence="2" key="1">
    <citation type="submission" date="2020-05" db="EMBL/GenBank/DDBJ databases">
        <title>Mycena genomes resolve the evolution of fungal bioluminescence.</title>
        <authorList>
            <person name="Tsai I.J."/>
        </authorList>
    </citation>
    <scope>NUCLEOTIDE SEQUENCE</scope>
    <source>
        <strain evidence="2">171206Taipei</strain>
    </source>
</reference>
<dbReference type="OrthoDB" id="3062963at2759"/>
<keyword evidence="3" id="KW-1185">Reference proteome</keyword>
<evidence type="ECO:0000313" key="3">
    <source>
        <dbReference type="Proteomes" id="UP000636479"/>
    </source>
</evidence>
<dbReference type="EMBL" id="JACAZF010000003">
    <property type="protein sequence ID" value="KAF7309461.1"/>
    <property type="molecule type" value="Genomic_DNA"/>
</dbReference>
<gene>
    <name evidence="2" type="ORF">MIND_00316900</name>
</gene>
<sequence>MTHTLSPYSLFFNSGLHYHPIEDETDDENHPHSPILESPMPYTKTGLRSPIPRKRRSSITNAVSPVSAIKLKSPTRAAGNAWHVAHNAAVNSPRSRSGSLNVASEESSMVGRIRSGSLSNRLRTRKPLTSKRPIALLFAPTQPPPNAPLPQVPLSAPARPPLTRLTIQPQPILPDADVFYSAPAGPVSPTPSSPSAEFYHGPGMWRGFGAIEEEMRDD</sequence>
<name>A0A8H6T399_9AGAR</name>
<dbReference type="GeneID" id="59342542"/>
<protein>
    <submittedName>
        <fullName evidence="2">Uncharacterized protein</fullName>
    </submittedName>
</protein>
<dbReference type="Proteomes" id="UP000636479">
    <property type="component" value="Unassembled WGS sequence"/>
</dbReference>
<organism evidence="2 3">
    <name type="scientific">Mycena indigotica</name>
    <dbReference type="NCBI Taxonomy" id="2126181"/>
    <lineage>
        <taxon>Eukaryota</taxon>
        <taxon>Fungi</taxon>
        <taxon>Dikarya</taxon>
        <taxon>Basidiomycota</taxon>
        <taxon>Agaricomycotina</taxon>
        <taxon>Agaricomycetes</taxon>
        <taxon>Agaricomycetidae</taxon>
        <taxon>Agaricales</taxon>
        <taxon>Marasmiineae</taxon>
        <taxon>Mycenaceae</taxon>
        <taxon>Mycena</taxon>
    </lineage>
</organism>
<accession>A0A8H6T399</accession>
<proteinExistence type="predicted"/>
<dbReference type="RefSeq" id="XP_037222911.1">
    <property type="nucleotide sequence ID" value="XM_037360026.1"/>
</dbReference>
<evidence type="ECO:0000313" key="2">
    <source>
        <dbReference type="EMBL" id="KAF7309461.1"/>
    </source>
</evidence>
<comment type="caution">
    <text evidence="2">The sequence shown here is derived from an EMBL/GenBank/DDBJ whole genome shotgun (WGS) entry which is preliminary data.</text>
</comment>
<feature type="compositionally biased region" description="Polar residues" evidence="1">
    <location>
        <begin position="92"/>
        <end position="107"/>
    </location>
</feature>
<dbReference type="AlphaFoldDB" id="A0A8H6T399"/>
<feature type="region of interest" description="Disordered" evidence="1">
    <location>
        <begin position="22"/>
        <end position="60"/>
    </location>
</feature>
<evidence type="ECO:0000256" key="1">
    <source>
        <dbReference type="SAM" id="MobiDB-lite"/>
    </source>
</evidence>